<dbReference type="RefSeq" id="WP_088429361.1">
    <property type="nucleotide sequence ID" value="NZ_CP021983.2"/>
</dbReference>
<accession>A0A1Z3HJG2</accession>
<organism evidence="1 2">
    <name type="scientific">Halomicronema hongdechloris C2206</name>
    <dbReference type="NCBI Taxonomy" id="1641165"/>
    <lineage>
        <taxon>Bacteria</taxon>
        <taxon>Bacillati</taxon>
        <taxon>Cyanobacteriota</taxon>
        <taxon>Cyanophyceae</taxon>
        <taxon>Nodosilineales</taxon>
        <taxon>Nodosilineaceae</taxon>
        <taxon>Halomicronema</taxon>
    </lineage>
</organism>
<dbReference type="GO" id="GO:0047355">
    <property type="term" value="F:CDP-glycerol glycerophosphotransferase activity"/>
    <property type="evidence" value="ECO:0007669"/>
    <property type="project" value="InterPro"/>
</dbReference>
<dbReference type="InterPro" id="IPR043148">
    <property type="entry name" value="TagF_C"/>
</dbReference>
<keyword evidence="2" id="KW-1185">Reference proteome</keyword>
<evidence type="ECO:0000313" key="2">
    <source>
        <dbReference type="Proteomes" id="UP000191901"/>
    </source>
</evidence>
<gene>
    <name evidence="1" type="ORF">XM38_013770</name>
</gene>
<sequence length="458" mass="52766">MSTKFLKDTIRKIIEPLESSILSDKYFGLQKSLGYSDRLNLVCKYAQNKFNSQSSEAYPEITFLLYSKACERLLIPLVFNLLQRPEVQDGKIHVNVIVLFGIHRLKLMDSNLEELQKMRCQIQTDYFSLIRACYQPNQKLVVLCLDHRKVYRYHFWGVDTVDTLKSHGVSTLSIQHGGTRADSVEELASAASDMVLVWGKRVYREIVERYNGDPRRFHIVGNPLHDRLANIDNVQVQSQFKDHYPEVSSQLGQKHVVLLATCLHTEYRGMENEVQMYRDYIRHIYSSIDFSRTLLLVKMHPLDTLAPNLYIQAIPDENSKKSIIVIEPTVSNLDIYSLLSISELLITRASTVAEEAMLMGKNVISFDLLPDGPSKNYRHLEEYGSYTTVYANPENELKKAINYSLSEAVSEQNKNTSLIEEELTCSLDGHSTDRAVNEILTYFWHKNYQNYYENGCTC</sequence>
<reference evidence="1 2" key="1">
    <citation type="journal article" date="2016" name="Biochim. Biophys. Acta">
        <title>Characterization of red-shifted phycobilisomes isolated from the chlorophyll f-containing cyanobacterium Halomicronema hongdechloris.</title>
        <authorList>
            <person name="Li Y."/>
            <person name="Lin Y."/>
            <person name="Garvey C.J."/>
            <person name="Birch D."/>
            <person name="Corkery R.W."/>
            <person name="Loughlin P.C."/>
            <person name="Scheer H."/>
            <person name="Willows R.D."/>
            <person name="Chen M."/>
        </authorList>
    </citation>
    <scope>NUCLEOTIDE SEQUENCE [LARGE SCALE GENOMIC DNA]</scope>
    <source>
        <strain evidence="1 2">C2206</strain>
    </source>
</reference>
<dbReference type="GO" id="GO:0016020">
    <property type="term" value="C:membrane"/>
    <property type="evidence" value="ECO:0007669"/>
    <property type="project" value="InterPro"/>
</dbReference>
<dbReference type="AlphaFoldDB" id="A0A1Z3HJG2"/>
<protein>
    <recommendedName>
        <fullName evidence="3">UDP-N-acetylglucosamine 2-epimerase domain-containing protein</fullName>
    </recommendedName>
</protein>
<evidence type="ECO:0000313" key="1">
    <source>
        <dbReference type="EMBL" id="ASC70438.1"/>
    </source>
</evidence>
<dbReference type="STRING" id="1641165.XM38_27155"/>
<dbReference type="InterPro" id="IPR007554">
    <property type="entry name" value="Glycerophosphate_synth"/>
</dbReference>
<name>A0A1Z3HJG2_9CYAN</name>
<dbReference type="SUPFAM" id="SSF53756">
    <property type="entry name" value="UDP-Glycosyltransferase/glycogen phosphorylase"/>
    <property type="match status" value="1"/>
</dbReference>
<dbReference type="Pfam" id="PF04464">
    <property type="entry name" value="Glyphos_transf"/>
    <property type="match status" value="1"/>
</dbReference>
<dbReference type="KEGG" id="hhg:XM38_013770"/>
<dbReference type="EMBL" id="CP021983">
    <property type="protein sequence ID" value="ASC70438.1"/>
    <property type="molecule type" value="Genomic_DNA"/>
</dbReference>
<dbReference type="Proteomes" id="UP000191901">
    <property type="component" value="Chromosome"/>
</dbReference>
<dbReference type="Gene3D" id="3.40.50.12580">
    <property type="match status" value="1"/>
</dbReference>
<evidence type="ECO:0008006" key="3">
    <source>
        <dbReference type="Google" id="ProtNLM"/>
    </source>
</evidence>
<proteinExistence type="predicted"/>
<dbReference type="OrthoDB" id="568903at2"/>